<dbReference type="PANTHER" id="PTHR30213">
    <property type="entry name" value="INNER MEMBRANE PROTEIN YHJD"/>
    <property type="match status" value="1"/>
</dbReference>
<dbReference type="PANTHER" id="PTHR30213:SF1">
    <property type="entry name" value="INNER MEMBRANE PROTEIN YHJD"/>
    <property type="match status" value="1"/>
</dbReference>
<evidence type="ECO:0000256" key="3">
    <source>
        <dbReference type="ARBA" id="ARBA00022692"/>
    </source>
</evidence>
<evidence type="ECO:0008006" key="9">
    <source>
        <dbReference type="Google" id="ProtNLM"/>
    </source>
</evidence>
<dbReference type="Pfam" id="PF03631">
    <property type="entry name" value="Virul_fac_BrkB"/>
    <property type="match status" value="1"/>
</dbReference>
<feature type="transmembrane region" description="Helical" evidence="7">
    <location>
        <begin position="43"/>
        <end position="68"/>
    </location>
</feature>
<keyword evidence="3 7" id="KW-0812">Transmembrane</keyword>
<evidence type="ECO:0000256" key="1">
    <source>
        <dbReference type="ARBA" id="ARBA00004651"/>
    </source>
</evidence>
<organism evidence="8">
    <name type="scientific">uncultured Mycobacteriales bacterium</name>
    <dbReference type="NCBI Taxonomy" id="581187"/>
    <lineage>
        <taxon>Bacteria</taxon>
        <taxon>Bacillati</taxon>
        <taxon>Actinomycetota</taxon>
        <taxon>Actinomycetes</taxon>
        <taxon>Mycobacteriales</taxon>
        <taxon>environmental samples</taxon>
    </lineage>
</organism>
<sequence>MPGLVDRVKGTLREQRARRPWLDHLVRAYTQYKNAHGDHLAAAITYFSFLAIFPLVLLATSVAGFVLANNERLQGELREVIADNVPGSLGGTLSDSVGSIIANRGSIGVIALLGVAYAGLGWVGNLRTGVQVVWACETTEENFVKAKAGDLLVLIGLGLGIVLSLALTSGGTAATNAIVNALGIDGIPGMGLLVGAVAIALALAADTLLFIWLFVRLPRRPVRYKTVVRGALLAAIGYEILKVVGTTYIAGVSSNPTYGPFAAAVGLLVWIDLVSRFLLLTAAWTATGKQPEGSSECGDDEPEEGYAVPVADRPADGRDVLGPVPANGDRPVGATRPAAVAGVLVGTGAVLGAGTATAAGRYLRRHR</sequence>
<reference evidence="8" key="1">
    <citation type="submission" date="2020-02" db="EMBL/GenBank/DDBJ databases">
        <authorList>
            <person name="Meier V. D."/>
        </authorList>
    </citation>
    <scope>NUCLEOTIDE SEQUENCE</scope>
    <source>
        <strain evidence="8">AVDCRST_MAG41</strain>
    </source>
</reference>
<dbReference type="AlphaFoldDB" id="A0A6J4JPL9"/>
<gene>
    <name evidence="8" type="ORF">AVDCRST_MAG41-3835</name>
</gene>
<evidence type="ECO:0000313" key="8">
    <source>
        <dbReference type="EMBL" id="CAA9283979.1"/>
    </source>
</evidence>
<keyword evidence="5 7" id="KW-0472">Membrane</keyword>
<keyword evidence="4 7" id="KW-1133">Transmembrane helix</keyword>
<keyword evidence="2" id="KW-1003">Cell membrane</keyword>
<feature type="transmembrane region" description="Helical" evidence="7">
    <location>
        <begin position="261"/>
        <end position="279"/>
    </location>
</feature>
<protein>
    <recommendedName>
        <fullName evidence="9">Inner membrane protein YhjD</fullName>
    </recommendedName>
</protein>
<proteinExistence type="predicted"/>
<comment type="subcellular location">
    <subcellularLocation>
        <location evidence="1">Cell membrane</location>
        <topology evidence="1">Multi-pass membrane protein</topology>
    </subcellularLocation>
</comment>
<feature type="region of interest" description="Disordered" evidence="6">
    <location>
        <begin position="288"/>
        <end position="332"/>
    </location>
</feature>
<feature type="transmembrane region" description="Helical" evidence="7">
    <location>
        <begin position="190"/>
        <end position="215"/>
    </location>
</feature>
<evidence type="ECO:0000256" key="7">
    <source>
        <dbReference type="SAM" id="Phobius"/>
    </source>
</evidence>
<evidence type="ECO:0000256" key="5">
    <source>
        <dbReference type="ARBA" id="ARBA00023136"/>
    </source>
</evidence>
<evidence type="ECO:0000256" key="4">
    <source>
        <dbReference type="ARBA" id="ARBA00022989"/>
    </source>
</evidence>
<accession>A0A6J4JPL9</accession>
<dbReference type="GO" id="GO:0005886">
    <property type="term" value="C:plasma membrane"/>
    <property type="evidence" value="ECO:0007669"/>
    <property type="project" value="UniProtKB-SubCell"/>
</dbReference>
<dbReference type="EMBL" id="CADCTP010000352">
    <property type="protein sequence ID" value="CAA9283979.1"/>
    <property type="molecule type" value="Genomic_DNA"/>
</dbReference>
<dbReference type="InterPro" id="IPR017039">
    <property type="entry name" value="Virul_fac_BrkB"/>
</dbReference>
<feature type="transmembrane region" description="Helical" evidence="7">
    <location>
        <begin position="227"/>
        <end position="249"/>
    </location>
</feature>
<feature type="transmembrane region" description="Helical" evidence="7">
    <location>
        <begin position="151"/>
        <end position="170"/>
    </location>
</feature>
<evidence type="ECO:0000256" key="6">
    <source>
        <dbReference type="SAM" id="MobiDB-lite"/>
    </source>
</evidence>
<evidence type="ECO:0000256" key="2">
    <source>
        <dbReference type="ARBA" id="ARBA00022475"/>
    </source>
</evidence>
<name>A0A6J4JPL9_9ACTN</name>